<sequence length="127" mass="14071">MNLTSAVSEVIWTRSVILSDAAITVSTHRAFKFPSCNQDCVSLPVSDQLNNSVTPNLAQHAHDHDDKTCAPTICIVFIHLTRLLCILFTVYVRPCGTTTHLHPLITTTFTQTNVSIVLKRNWHANGC</sequence>
<proteinExistence type="predicted"/>
<protein>
    <submittedName>
        <fullName evidence="1 2">Uncharacterized protein</fullName>
    </submittedName>
</protein>
<name>A0A2K1IHK4_PHYPA</name>
<dbReference type="EnsemblPlants" id="Pp3c24_20634V3.1">
    <property type="protein sequence ID" value="PAC:32909962.CDS.1"/>
    <property type="gene ID" value="Pp3c24_20634"/>
</dbReference>
<evidence type="ECO:0000313" key="1">
    <source>
        <dbReference type="EMBL" id="PNR28759.1"/>
    </source>
</evidence>
<evidence type="ECO:0000313" key="2">
    <source>
        <dbReference type="EnsemblPlants" id="PAC:32909962.CDS.1"/>
    </source>
</evidence>
<reference evidence="1 3" key="1">
    <citation type="journal article" date="2008" name="Science">
        <title>The Physcomitrella genome reveals evolutionary insights into the conquest of land by plants.</title>
        <authorList>
            <person name="Rensing S."/>
            <person name="Lang D."/>
            <person name="Zimmer A."/>
            <person name="Terry A."/>
            <person name="Salamov A."/>
            <person name="Shapiro H."/>
            <person name="Nishiyama T."/>
            <person name="Perroud P.-F."/>
            <person name="Lindquist E."/>
            <person name="Kamisugi Y."/>
            <person name="Tanahashi T."/>
            <person name="Sakakibara K."/>
            <person name="Fujita T."/>
            <person name="Oishi K."/>
            <person name="Shin-I T."/>
            <person name="Kuroki Y."/>
            <person name="Toyoda A."/>
            <person name="Suzuki Y."/>
            <person name="Hashimoto A."/>
            <person name="Yamaguchi K."/>
            <person name="Sugano A."/>
            <person name="Kohara Y."/>
            <person name="Fujiyama A."/>
            <person name="Anterola A."/>
            <person name="Aoki S."/>
            <person name="Ashton N."/>
            <person name="Barbazuk W.B."/>
            <person name="Barker E."/>
            <person name="Bennetzen J."/>
            <person name="Bezanilla M."/>
            <person name="Blankenship R."/>
            <person name="Cho S.H."/>
            <person name="Dutcher S."/>
            <person name="Estelle M."/>
            <person name="Fawcett J.A."/>
            <person name="Gundlach H."/>
            <person name="Hanada K."/>
            <person name="Heyl A."/>
            <person name="Hicks K.A."/>
            <person name="Hugh J."/>
            <person name="Lohr M."/>
            <person name="Mayer K."/>
            <person name="Melkozernov A."/>
            <person name="Murata T."/>
            <person name="Nelson D."/>
            <person name="Pils B."/>
            <person name="Prigge M."/>
            <person name="Reiss B."/>
            <person name="Renner T."/>
            <person name="Rombauts S."/>
            <person name="Rushton P."/>
            <person name="Sanderfoot A."/>
            <person name="Schween G."/>
            <person name="Shiu S.-H."/>
            <person name="Stueber K."/>
            <person name="Theodoulou F.L."/>
            <person name="Tu H."/>
            <person name="Van de Peer Y."/>
            <person name="Verrier P.J."/>
            <person name="Waters E."/>
            <person name="Wood A."/>
            <person name="Yang L."/>
            <person name="Cove D."/>
            <person name="Cuming A."/>
            <person name="Hasebe M."/>
            <person name="Lucas S."/>
            <person name="Mishler D.B."/>
            <person name="Reski R."/>
            <person name="Grigoriev I."/>
            <person name="Quatrano R.S."/>
            <person name="Boore J.L."/>
        </authorList>
    </citation>
    <scope>NUCLEOTIDE SEQUENCE [LARGE SCALE GENOMIC DNA]</scope>
    <source>
        <strain evidence="2 3">cv. Gransden 2004</strain>
    </source>
</reference>
<evidence type="ECO:0000313" key="3">
    <source>
        <dbReference type="Proteomes" id="UP000006727"/>
    </source>
</evidence>
<dbReference type="Proteomes" id="UP000006727">
    <property type="component" value="Chromosome 24"/>
</dbReference>
<dbReference type="EMBL" id="ABEU02000024">
    <property type="protein sequence ID" value="PNR28759.1"/>
    <property type="molecule type" value="Genomic_DNA"/>
</dbReference>
<keyword evidence="3" id="KW-1185">Reference proteome</keyword>
<dbReference type="Gramene" id="Pp3c24_20634V3.1">
    <property type="protein sequence ID" value="PAC:32909962.CDS.1"/>
    <property type="gene ID" value="Pp3c24_20634"/>
</dbReference>
<reference evidence="1 3" key="2">
    <citation type="journal article" date="2018" name="Plant J.">
        <title>The Physcomitrella patens chromosome-scale assembly reveals moss genome structure and evolution.</title>
        <authorList>
            <person name="Lang D."/>
            <person name="Ullrich K.K."/>
            <person name="Murat F."/>
            <person name="Fuchs J."/>
            <person name="Jenkins J."/>
            <person name="Haas F.B."/>
            <person name="Piednoel M."/>
            <person name="Gundlach H."/>
            <person name="Van Bel M."/>
            <person name="Meyberg R."/>
            <person name="Vives C."/>
            <person name="Morata J."/>
            <person name="Symeonidi A."/>
            <person name="Hiss M."/>
            <person name="Muchero W."/>
            <person name="Kamisugi Y."/>
            <person name="Saleh O."/>
            <person name="Blanc G."/>
            <person name="Decker E.L."/>
            <person name="van Gessel N."/>
            <person name="Grimwood J."/>
            <person name="Hayes R.D."/>
            <person name="Graham S.W."/>
            <person name="Gunter L.E."/>
            <person name="McDaniel S.F."/>
            <person name="Hoernstein S.N.W."/>
            <person name="Larsson A."/>
            <person name="Li F.W."/>
            <person name="Perroud P.F."/>
            <person name="Phillips J."/>
            <person name="Ranjan P."/>
            <person name="Rokshar D.S."/>
            <person name="Rothfels C.J."/>
            <person name="Schneider L."/>
            <person name="Shu S."/>
            <person name="Stevenson D.W."/>
            <person name="Thummler F."/>
            <person name="Tillich M."/>
            <person name="Villarreal Aguilar J.C."/>
            <person name="Widiez T."/>
            <person name="Wong G.K."/>
            <person name="Wymore A."/>
            <person name="Zhang Y."/>
            <person name="Zimmer A.D."/>
            <person name="Quatrano R.S."/>
            <person name="Mayer K.F.X."/>
            <person name="Goodstein D."/>
            <person name="Casacuberta J.M."/>
            <person name="Vandepoele K."/>
            <person name="Reski R."/>
            <person name="Cuming A.C."/>
            <person name="Tuskan G.A."/>
            <person name="Maumus F."/>
            <person name="Salse J."/>
            <person name="Schmutz J."/>
            <person name="Rensing S.A."/>
        </authorList>
    </citation>
    <scope>NUCLEOTIDE SEQUENCE [LARGE SCALE GENOMIC DNA]</scope>
    <source>
        <strain evidence="2 3">cv. Gransden 2004</strain>
    </source>
</reference>
<gene>
    <name evidence="1" type="ORF">PHYPA_029352</name>
</gene>
<dbReference type="InParanoid" id="A0A2K1IHK4"/>
<organism evidence="1">
    <name type="scientific">Physcomitrium patens</name>
    <name type="common">Spreading-leaved earth moss</name>
    <name type="synonym">Physcomitrella patens</name>
    <dbReference type="NCBI Taxonomy" id="3218"/>
    <lineage>
        <taxon>Eukaryota</taxon>
        <taxon>Viridiplantae</taxon>
        <taxon>Streptophyta</taxon>
        <taxon>Embryophyta</taxon>
        <taxon>Bryophyta</taxon>
        <taxon>Bryophytina</taxon>
        <taxon>Bryopsida</taxon>
        <taxon>Funariidae</taxon>
        <taxon>Funariales</taxon>
        <taxon>Funariaceae</taxon>
        <taxon>Physcomitrium</taxon>
    </lineage>
</organism>
<accession>A0A2K1IHK4</accession>
<reference evidence="2" key="3">
    <citation type="submission" date="2020-12" db="UniProtKB">
        <authorList>
            <consortium name="EnsemblPlants"/>
        </authorList>
    </citation>
    <scope>IDENTIFICATION</scope>
</reference>
<dbReference type="AlphaFoldDB" id="A0A2K1IHK4"/>